<gene>
    <name evidence="1" type="ORF">GNQ08_21080</name>
</gene>
<evidence type="ECO:0000313" key="1">
    <source>
        <dbReference type="EMBL" id="MUG24864.1"/>
    </source>
</evidence>
<organism evidence="1 2">
    <name type="scientific">Paenibacillus macerans</name>
    <name type="common">Bacillus macerans</name>
    <dbReference type="NCBI Taxonomy" id="44252"/>
    <lineage>
        <taxon>Bacteria</taxon>
        <taxon>Bacillati</taxon>
        <taxon>Bacillota</taxon>
        <taxon>Bacilli</taxon>
        <taxon>Bacillales</taxon>
        <taxon>Paenibacillaceae</taxon>
        <taxon>Paenibacillus</taxon>
    </lineage>
</organism>
<evidence type="ECO:0000313" key="2">
    <source>
        <dbReference type="Proteomes" id="UP000442469"/>
    </source>
</evidence>
<reference evidence="1 2" key="1">
    <citation type="submission" date="2019-11" db="EMBL/GenBank/DDBJ databases">
        <title>Draft genome sequences of five Paenibacillus species of dairy origin.</title>
        <authorList>
            <person name="Olajide A.M."/>
            <person name="Chen S."/>
            <person name="Lapointe G."/>
        </authorList>
    </citation>
    <scope>NUCLEOTIDE SEQUENCE [LARGE SCALE GENOMIC DNA]</scope>
    <source>
        <strain evidence="1 2">3CT49</strain>
    </source>
</reference>
<dbReference type="AlphaFoldDB" id="A0A6N8EYV8"/>
<proteinExistence type="predicted"/>
<name>A0A6N8EYV8_PAEMA</name>
<sequence length="81" mass="9635">MRSIKEQNLAWFNNIDNYQPGVEYNFHEVTLIEKIKDIGRINVAIAFLRKKHDDTIERGTAHYSFLQNKNRDWEITLIDAN</sequence>
<dbReference type="Proteomes" id="UP000442469">
    <property type="component" value="Unassembled WGS sequence"/>
</dbReference>
<dbReference type="RefSeq" id="WP_124332843.1">
    <property type="nucleotide sequence ID" value="NZ_BGML01000007.1"/>
</dbReference>
<dbReference type="EMBL" id="WNZZ01000018">
    <property type="protein sequence ID" value="MUG24864.1"/>
    <property type="molecule type" value="Genomic_DNA"/>
</dbReference>
<comment type="caution">
    <text evidence="1">The sequence shown here is derived from an EMBL/GenBank/DDBJ whole genome shotgun (WGS) entry which is preliminary data.</text>
</comment>
<accession>A0A6N8EYV8</accession>
<protein>
    <submittedName>
        <fullName evidence="1">Uncharacterized protein</fullName>
    </submittedName>
</protein>